<dbReference type="PANTHER" id="PTHR44688">
    <property type="entry name" value="DNA-BINDING TRANSCRIPTIONAL ACTIVATOR DEVR_DOSR"/>
    <property type="match status" value="1"/>
</dbReference>
<dbReference type="Gene3D" id="1.10.10.10">
    <property type="entry name" value="Winged helix-like DNA-binding domain superfamily/Winged helix DNA-binding domain"/>
    <property type="match status" value="1"/>
</dbReference>
<dbReference type="PROSITE" id="PS50043">
    <property type="entry name" value="HTH_LUXR_2"/>
    <property type="match status" value="1"/>
</dbReference>
<dbReference type="SUPFAM" id="SSF46894">
    <property type="entry name" value="C-terminal effector domain of the bipartite response regulators"/>
    <property type="match status" value="1"/>
</dbReference>
<dbReference type="Proteomes" id="UP000591272">
    <property type="component" value="Unassembled WGS sequence"/>
</dbReference>
<dbReference type="AlphaFoldDB" id="A0A7Y9G652"/>
<keyword evidence="1" id="KW-0805">Transcription regulation</keyword>
<dbReference type="EMBL" id="JACCBT010000001">
    <property type="protein sequence ID" value="NYE10695.1"/>
    <property type="molecule type" value="Genomic_DNA"/>
</dbReference>
<feature type="domain" description="HTH luxR-type" evidence="4">
    <location>
        <begin position="292"/>
        <end position="357"/>
    </location>
</feature>
<dbReference type="PRINTS" id="PR00038">
    <property type="entry name" value="HTHLUXR"/>
</dbReference>
<dbReference type="PROSITE" id="PS00622">
    <property type="entry name" value="HTH_LUXR_1"/>
    <property type="match status" value="1"/>
</dbReference>
<dbReference type="RefSeq" id="WP_179832189.1">
    <property type="nucleotide sequence ID" value="NZ_BMRD01000006.1"/>
</dbReference>
<reference evidence="5 6" key="1">
    <citation type="submission" date="2020-07" db="EMBL/GenBank/DDBJ databases">
        <title>Sequencing the genomes of 1000 actinobacteria strains.</title>
        <authorList>
            <person name="Klenk H.-P."/>
        </authorList>
    </citation>
    <scope>NUCLEOTIDE SEQUENCE [LARGE SCALE GENOMIC DNA]</scope>
    <source>
        <strain evidence="5 6">DSM 43461</strain>
    </source>
</reference>
<keyword evidence="6" id="KW-1185">Reference proteome</keyword>
<dbReference type="CDD" id="cd06170">
    <property type="entry name" value="LuxR_C_like"/>
    <property type="match status" value="1"/>
</dbReference>
<comment type="caution">
    <text evidence="5">The sequence shown here is derived from an EMBL/GenBank/DDBJ whole genome shotgun (WGS) entry which is preliminary data.</text>
</comment>
<evidence type="ECO:0000313" key="5">
    <source>
        <dbReference type="EMBL" id="NYE10695.1"/>
    </source>
</evidence>
<dbReference type="InterPro" id="IPR036388">
    <property type="entry name" value="WH-like_DNA-bd_sf"/>
</dbReference>
<dbReference type="GO" id="GO:0006355">
    <property type="term" value="P:regulation of DNA-templated transcription"/>
    <property type="evidence" value="ECO:0007669"/>
    <property type="project" value="InterPro"/>
</dbReference>
<protein>
    <submittedName>
        <fullName evidence="5">DNA-binding CsgD family transcriptional regulator</fullName>
    </submittedName>
</protein>
<accession>A0A7Y9G652</accession>
<evidence type="ECO:0000313" key="6">
    <source>
        <dbReference type="Proteomes" id="UP000591272"/>
    </source>
</evidence>
<dbReference type="GO" id="GO:0003677">
    <property type="term" value="F:DNA binding"/>
    <property type="evidence" value="ECO:0007669"/>
    <property type="project" value="UniProtKB-KW"/>
</dbReference>
<evidence type="ECO:0000256" key="3">
    <source>
        <dbReference type="ARBA" id="ARBA00023163"/>
    </source>
</evidence>
<evidence type="ECO:0000256" key="1">
    <source>
        <dbReference type="ARBA" id="ARBA00023015"/>
    </source>
</evidence>
<organism evidence="5 6">
    <name type="scientific">Actinomadura citrea</name>
    <dbReference type="NCBI Taxonomy" id="46158"/>
    <lineage>
        <taxon>Bacteria</taxon>
        <taxon>Bacillati</taxon>
        <taxon>Actinomycetota</taxon>
        <taxon>Actinomycetes</taxon>
        <taxon>Streptosporangiales</taxon>
        <taxon>Thermomonosporaceae</taxon>
        <taxon>Actinomadura</taxon>
    </lineage>
</organism>
<gene>
    <name evidence="5" type="ORF">BJ999_000991</name>
</gene>
<dbReference type="SMART" id="SM00421">
    <property type="entry name" value="HTH_LUXR"/>
    <property type="match status" value="1"/>
</dbReference>
<sequence>MHDPTASRVRRGRAGLISRVDGARDALDMFAEASTRLRALVPFDASVWRATDPFTGLMTAPVRVENLSEGGSATYWDNELLAERINLFSNLARATVPAAALRESTGDLPERSPLYRGYLRPRGLADELRAVLRVGGRPWGHISLFREEGRPSFTASEIALVSSLSLPLARRLRSFARPAAGPDTTTPSGLGLLLFDSAGDLISVNADARRHLDDLPPGPSSPTPFGIRLPAWMHGMAVGARATAEGGTEVRIRDRAGRWLVCQASCLREADGSFGHTALVIEPATSAQVSLLTAEACGLSDRELEITLAVARGLTSGEIAQALFISVHTVRDHIKAIFKKVGVSRRGELIASLFADHHQPPGGDALHRTIDS</sequence>
<proteinExistence type="predicted"/>
<evidence type="ECO:0000259" key="4">
    <source>
        <dbReference type="PROSITE" id="PS50043"/>
    </source>
</evidence>
<dbReference type="PANTHER" id="PTHR44688:SF16">
    <property type="entry name" value="DNA-BINDING TRANSCRIPTIONAL ACTIVATOR DEVR_DOSR"/>
    <property type="match status" value="1"/>
</dbReference>
<name>A0A7Y9G652_9ACTN</name>
<dbReference type="SUPFAM" id="SSF55781">
    <property type="entry name" value="GAF domain-like"/>
    <property type="match status" value="1"/>
</dbReference>
<keyword evidence="2 5" id="KW-0238">DNA-binding</keyword>
<keyword evidence="3" id="KW-0804">Transcription</keyword>
<dbReference type="InterPro" id="IPR016032">
    <property type="entry name" value="Sig_transdc_resp-reg_C-effctor"/>
</dbReference>
<evidence type="ECO:0000256" key="2">
    <source>
        <dbReference type="ARBA" id="ARBA00023125"/>
    </source>
</evidence>
<dbReference type="InterPro" id="IPR000792">
    <property type="entry name" value="Tscrpt_reg_LuxR_C"/>
</dbReference>
<dbReference type="Pfam" id="PF00196">
    <property type="entry name" value="GerE"/>
    <property type="match status" value="1"/>
</dbReference>